<dbReference type="InterPro" id="IPR036779">
    <property type="entry name" value="LysM_dom_sf"/>
</dbReference>
<dbReference type="CDD" id="cd00118">
    <property type="entry name" value="LysM"/>
    <property type="match status" value="1"/>
</dbReference>
<dbReference type="STRING" id="1945662.B0A89_08990"/>
<dbReference type="OrthoDB" id="6152272at2"/>
<evidence type="ECO:0000259" key="2">
    <source>
        <dbReference type="PROSITE" id="PS51782"/>
    </source>
</evidence>
<dbReference type="InterPro" id="IPR018392">
    <property type="entry name" value="LysM"/>
</dbReference>
<feature type="region of interest" description="Disordered" evidence="1">
    <location>
        <begin position="1"/>
        <end position="22"/>
    </location>
</feature>
<gene>
    <name evidence="3" type="ORF">B0A89_08990</name>
</gene>
<dbReference type="EMBL" id="CP020612">
    <property type="protein sequence ID" value="ARJ69739.1"/>
    <property type="molecule type" value="Genomic_DNA"/>
</dbReference>
<dbReference type="Pfam" id="PF01476">
    <property type="entry name" value="LysM"/>
    <property type="match status" value="1"/>
</dbReference>
<dbReference type="SUPFAM" id="SSF54106">
    <property type="entry name" value="LysM domain"/>
    <property type="match status" value="1"/>
</dbReference>
<dbReference type="AlphaFoldDB" id="A0A1W6CY76"/>
<name>A0A1W6CY76_9RHOB</name>
<protein>
    <recommendedName>
        <fullName evidence="2">LysM domain-containing protein</fullName>
    </recommendedName>
</protein>
<proteinExistence type="predicted"/>
<dbReference type="Proteomes" id="UP000193017">
    <property type="component" value="Chromosome"/>
</dbReference>
<evidence type="ECO:0000313" key="3">
    <source>
        <dbReference type="EMBL" id="ARJ69739.1"/>
    </source>
</evidence>
<dbReference type="PROSITE" id="PS51782">
    <property type="entry name" value="LYSM"/>
    <property type="match status" value="1"/>
</dbReference>
<dbReference type="Gene3D" id="3.10.350.10">
    <property type="entry name" value="LysM domain"/>
    <property type="match status" value="1"/>
</dbReference>
<dbReference type="SMART" id="SM00257">
    <property type="entry name" value="LysM"/>
    <property type="match status" value="1"/>
</dbReference>
<feature type="domain" description="LysM" evidence="2">
    <location>
        <begin position="792"/>
        <end position="838"/>
    </location>
</feature>
<evidence type="ECO:0000256" key="1">
    <source>
        <dbReference type="SAM" id="MobiDB-lite"/>
    </source>
</evidence>
<sequence>MHLSSIGALGQADRPRGLTPRAGGLVQTQRARRFESLQGHGASLAGGGVIFSSGRSRNFVQRRNRSAAESSSLIPELGHAGRVAQAALLDTEAAFSQTGDHAGTAKVFDQYDSGRLRSVWQGRSAEQRGSGPSAAHALLTNIEPSAPGASRNHNKPAQIVAAPCHQETPMPTVNPTVSPSPPRADAGRSGLVDTARRVINDQLRGLAPSLVRLVDSISQPQDWKQQVGRLHDNQDSVFRRDLQEIKGELTLSVGSGLVKKLLQKIPKIKDLPGLDGSLAVNLKDQTSHTIRVSQKGTGKAAIYIVRFDKMTMVGAGAELGGKAETGHIKQLPGGEAEGKLKRESGAQLSHAMEYSFRSKADAARAAVILERVQTADLADDYLRRALAGNPVGLAVAGVMEGGVLPMANPLGLAGGVNPELMHAAGVTEADLRFLEKNLFSQSFASSAPSRVAAEGKLGLWKAKPLGVEVKQDGALEGRKDLNFTARRTYYYQQGDIPPQIIDRMDISRIDSNKEKPLAGKAKLPSNWMGQPSLDVIDDRGSRVVTMSSQISLAPGTKLTPQVLATAQAKPGTPVDVRLTDLSPDLGPRQMMPFQDGTIQGRRDMTRDVWKIDDISRGQAAAVMPLLVLGSVDAAEAAVGRPMKHDQSRIDRDGYHVQLPFKFGADKVIAAEATLARATGMDDFAGPRKPTAPAPQKLKTRLVVQPMEGINVRSAPNGEKIGAYQGTAFLGTWGETRFDAKGQEWQKVVGLSQDDKELVGWVRTDLVRTYPMEMGAMDKVGRINPSVEKGMFRLYKVQDDDSLWNIAKKNGWDFEALLKANKGHVVNPNRIYRGDSIYVPK</sequence>
<dbReference type="KEGG" id="pcon:B0A89_08990"/>
<accession>A0A1W6CY76</accession>
<reference evidence="3 4" key="1">
    <citation type="submission" date="2017-03" db="EMBL/GenBank/DDBJ databases">
        <title>Genome sequence of Paracoccus contaminans isolated from a water microcosm.</title>
        <authorList>
            <person name="Aurass P."/>
            <person name="Karste S."/>
            <person name="Trost E."/>
            <person name="Glaeser S.P."/>
            <person name="Kaempfer P."/>
            <person name="Flieger A."/>
        </authorList>
    </citation>
    <scope>NUCLEOTIDE SEQUENCE [LARGE SCALE GENOMIC DNA]</scope>
    <source>
        <strain evidence="4">RKI 16-01929T\LMG 29738T\CCM 8701T\CIP 111112T</strain>
    </source>
</reference>
<feature type="region of interest" description="Disordered" evidence="1">
    <location>
        <begin position="167"/>
        <end position="188"/>
    </location>
</feature>
<keyword evidence="4" id="KW-1185">Reference proteome</keyword>
<feature type="compositionally biased region" description="Low complexity" evidence="1">
    <location>
        <begin position="168"/>
        <end position="177"/>
    </location>
</feature>
<organism evidence="3 4">
    <name type="scientific">Paracoccus contaminans</name>
    <dbReference type="NCBI Taxonomy" id="1945662"/>
    <lineage>
        <taxon>Bacteria</taxon>
        <taxon>Pseudomonadati</taxon>
        <taxon>Pseudomonadota</taxon>
        <taxon>Alphaproteobacteria</taxon>
        <taxon>Rhodobacterales</taxon>
        <taxon>Paracoccaceae</taxon>
        <taxon>Paracoccus</taxon>
    </lineage>
</organism>
<evidence type="ECO:0000313" key="4">
    <source>
        <dbReference type="Proteomes" id="UP000193017"/>
    </source>
</evidence>